<evidence type="ECO:0000313" key="2">
    <source>
        <dbReference type="EMBL" id="KAH9583012.1"/>
    </source>
</evidence>
<reference evidence="2" key="3">
    <citation type="submission" date="2021-06" db="EMBL/GenBank/DDBJ databases">
        <title>Chromosome-level genome assembly for S. haematobium.</title>
        <authorList>
            <person name="Stroehlein A.J."/>
        </authorList>
    </citation>
    <scope>NUCLEOTIDE SEQUENCE</scope>
</reference>
<organism evidence="3">
    <name type="scientific">Schistosoma haematobium</name>
    <name type="common">Blood fluke</name>
    <dbReference type="NCBI Taxonomy" id="6185"/>
    <lineage>
        <taxon>Eukaryota</taxon>
        <taxon>Metazoa</taxon>
        <taxon>Spiralia</taxon>
        <taxon>Lophotrochozoa</taxon>
        <taxon>Platyhelminthes</taxon>
        <taxon>Trematoda</taxon>
        <taxon>Digenea</taxon>
        <taxon>Strigeidida</taxon>
        <taxon>Schistosomatoidea</taxon>
        <taxon>Schistosomatidae</taxon>
        <taxon>Schistosoma</taxon>
    </lineage>
</organism>
<protein>
    <submittedName>
        <fullName evidence="3">Uncharacterized protein</fullName>
    </submittedName>
</protein>
<keyword evidence="1" id="KW-0472">Membrane</keyword>
<name>A0A094ZUN1_SCHHA</name>
<keyword evidence="4" id="KW-1185">Reference proteome</keyword>
<keyword evidence="1" id="KW-0812">Transmembrane</keyword>
<reference evidence="2" key="2">
    <citation type="journal article" date="2019" name="Gigascience">
        <title>High-quality Schistosoma haematobium genome achieved by single-molecule and long-range sequencing.</title>
        <authorList>
            <person name="Stroehlein A.J."/>
            <person name="Korhonen P.K."/>
            <person name="Chong T.M."/>
            <person name="Lim Y.L."/>
            <person name="Chan K.G."/>
            <person name="Webster B."/>
            <person name="Rollinson D."/>
            <person name="Brindley P.J."/>
            <person name="Gasser R.B."/>
            <person name="Young N.D."/>
        </authorList>
    </citation>
    <scope>NUCLEOTIDE SEQUENCE</scope>
</reference>
<reference evidence="2" key="4">
    <citation type="journal article" date="2022" name="PLoS Pathog.">
        <title>Chromosome-level genome of Schistosoma haematobium underpins genome-wide explorations of molecular variation.</title>
        <authorList>
            <person name="Stroehlein A.J."/>
            <person name="Korhonen P.K."/>
            <person name="Lee V.V."/>
            <person name="Ralph S.A."/>
            <person name="Mentink-Kane M."/>
            <person name="You H."/>
            <person name="McManus D.P."/>
            <person name="Tchuente L.T."/>
            <person name="Stothard J.R."/>
            <person name="Kaur P."/>
            <person name="Dudchenko O."/>
            <person name="Aiden E.L."/>
            <person name="Yang B."/>
            <person name="Yang H."/>
            <person name="Emery A.M."/>
            <person name="Webster B.L."/>
            <person name="Brindley P.J."/>
            <person name="Rollinson D."/>
            <person name="Chang B.C.H."/>
            <person name="Gasser R.B."/>
            <person name="Young N.D."/>
        </authorList>
    </citation>
    <scope>NUCLEOTIDE SEQUENCE</scope>
</reference>
<accession>A0A094ZUN1</accession>
<dbReference type="AlphaFoldDB" id="A0A094ZUN1"/>
<keyword evidence="1" id="KW-1133">Transmembrane helix</keyword>
<dbReference type="Proteomes" id="UP000471633">
    <property type="component" value="Unassembled WGS sequence"/>
</dbReference>
<evidence type="ECO:0000313" key="4">
    <source>
        <dbReference type="Proteomes" id="UP000471633"/>
    </source>
</evidence>
<gene>
    <name evidence="2" type="ORF">MS3_00007565</name>
    <name evidence="3" type="ORF">MS3_06320</name>
</gene>
<feature type="transmembrane region" description="Helical" evidence="1">
    <location>
        <begin position="54"/>
        <end position="75"/>
    </location>
</feature>
<evidence type="ECO:0000256" key="1">
    <source>
        <dbReference type="SAM" id="Phobius"/>
    </source>
</evidence>
<reference evidence="3" key="1">
    <citation type="journal article" date="2012" name="Nat. Genet.">
        <title>Whole-genome sequence of Schistosoma haematobium.</title>
        <authorList>
            <person name="Young N.D."/>
            <person name="Jex A.R."/>
            <person name="Li B."/>
            <person name="Liu S."/>
            <person name="Yang L."/>
            <person name="Xiong Z."/>
            <person name="Li Y."/>
            <person name="Cantacessi C."/>
            <person name="Hall R.S."/>
            <person name="Xu X."/>
            <person name="Chen F."/>
            <person name="Wu X."/>
            <person name="Zerlotini A."/>
            <person name="Oliveira G."/>
            <person name="Hofmann A."/>
            <person name="Zhang G."/>
            <person name="Fang X."/>
            <person name="Kang Y."/>
            <person name="Campbell B.E."/>
            <person name="Loukas A."/>
            <person name="Ranganathan S."/>
            <person name="Rollinson D."/>
            <person name="Rinaldi G."/>
            <person name="Brindley P.J."/>
            <person name="Yang H."/>
            <person name="Wang J."/>
            <person name="Wang J."/>
            <person name="Gasser R.B."/>
        </authorList>
    </citation>
    <scope>NUCLEOTIDE SEQUENCE [LARGE SCALE GENOMIC DNA]</scope>
</reference>
<proteinExistence type="predicted"/>
<dbReference type="GeneID" id="24593715"/>
<evidence type="ECO:0000313" key="3">
    <source>
        <dbReference type="EMBL" id="KGB37947.1"/>
    </source>
</evidence>
<dbReference type="EMBL" id="KL250950">
    <property type="protein sequence ID" value="KGB37947.1"/>
    <property type="molecule type" value="Genomic_DNA"/>
</dbReference>
<dbReference type="KEGG" id="shx:MS3_00007565"/>
<dbReference type="EMBL" id="AMPZ03000005">
    <property type="protein sequence ID" value="KAH9583012.1"/>
    <property type="molecule type" value="Genomic_DNA"/>
</dbReference>
<dbReference type="CTD" id="24593715"/>
<sequence>MEHVNTDQIHDNELKMTTTKSIHNITTSIGGGISETTEYHIITDTYWTEKEQRATVIIAVALVAIITICVILIILRTLRKKSNKTSRGFPITNQKKTFQSDKINKVEERGNYSCMSNDNHSEPKWIMQQQLTVGQTSDRIRKVPTRNPENKKWYDSAAIPFMDDVSSSTDNLHTDQLKNQQI</sequence>
<dbReference type="RefSeq" id="XP_012797708.1">
    <property type="nucleotide sequence ID" value="XM_012942254.2"/>
</dbReference>